<keyword evidence="4" id="KW-1185">Reference proteome</keyword>
<dbReference type="PANTHER" id="PTHR39515:SF2">
    <property type="entry name" value="HTH-TYPE TRANSCRIPTIONAL REGULATOR RV0880"/>
    <property type="match status" value="1"/>
</dbReference>
<reference evidence="4" key="1">
    <citation type="submission" date="2016-10" db="EMBL/GenBank/DDBJ databases">
        <authorList>
            <person name="Varghese N."/>
            <person name="Submissions S."/>
        </authorList>
    </citation>
    <scope>NUCLEOTIDE SEQUENCE [LARGE SCALE GENOMIC DNA]</scope>
    <source>
        <strain evidence="4">DSM 22329</strain>
    </source>
</reference>
<dbReference type="STRING" id="443156.SAMN04489867_1080"/>
<dbReference type="InterPro" id="IPR036388">
    <property type="entry name" value="WH-like_DNA-bd_sf"/>
</dbReference>
<dbReference type="GO" id="GO:0003700">
    <property type="term" value="F:DNA-binding transcription factor activity"/>
    <property type="evidence" value="ECO:0007669"/>
    <property type="project" value="InterPro"/>
</dbReference>
<dbReference type="SMART" id="SM00347">
    <property type="entry name" value="HTH_MARR"/>
    <property type="match status" value="1"/>
</dbReference>
<proteinExistence type="predicted"/>
<dbReference type="Pfam" id="PF01047">
    <property type="entry name" value="MarR"/>
    <property type="match status" value="1"/>
</dbReference>
<dbReference type="PROSITE" id="PS50995">
    <property type="entry name" value="HTH_MARR_2"/>
    <property type="match status" value="1"/>
</dbReference>
<dbReference type="GO" id="GO:0003677">
    <property type="term" value="F:DNA binding"/>
    <property type="evidence" value="ECO:0007669"/>
    <property type="project" value="UniProtKB-KW"/>
</dbReference>
<evidence type="ECO:0000313" key="4">
    <source>
        <dbReference type="Proteomes" id="UP000199077"/>
    </source>
</evidence>
<keyword evidence="3" id="KW-0238">DNA-binding</keyword>
<dbReference type="OrthoDB" id="8966183at2"/>
<accession>A0A1H0NYQ7</accession>
<dbReference type="EMBL" id="LT629711">
    <property type="protein sequence ID" value="SDO97678.1"/>
    <property type="molecule type" value="Genomic_DNA"/>
</dbReference>
<evidence type="ECO:0000256" key="1">
    <source>
        <dbReference type="SAM" id="MobiDB-lite"/>
    </source>
</evidence>
<evidence type="ECO:0000259" key="2">
    <source>
        <dbReference type="PROSITE" id="PS50995"/>
    </source>
</evidence>
<feature type="region of interest" description="Disordered" evidence="1">
    <location>
        <begin position="60"/>
        <end position="82"/>
    </location>
</feature>
<dbReference type="InterPro" id="IPR052526">
    <property type="entry name" value="HTH-type_Bedaq_tolerance"/>
</dbReference>
<dbReference type="Gene3D" id="1.10.10.10">
    <property type="entry name" value="Winged helix-like DNA-binding domain superfamily/Winged helix DNA-binding domain"/>
    <property type="match status" value="1"/>
</dbReference>
<dbReference type="RefSeq" id="WP_091782513.1">
    <property type="nucleotide sequence ID" value="NZ_LT629711.1"/>
</dbReference>
<dbReference type="SUPFAM" id="SSF46785">
    <property type="entry name" value="Winged helix' DNA-binding domain"/>
    <property type="match status" value="1"/>
</dbReference>
<gene>
    <name evidence="3" type="ORF">SAMN04489867_1080</name>
</gene>
<protein>
    <submittedName>
        <fullName evidence="3">DNA-binding transcriptional regulator, MarR family</fullName>
    </submittedName>
</protein>
<dbReference type="InterPro" id="IPR000835">
    <property type="entry name" value="HTH_MarR-typ"/>
</dbReference>
<name>A0A1H0NYQ7_9MICO</name>
<organism evidence="3 4">
    <name type="scientific">Pedococcus dokdonensis</name>
    <dbReference type="NCBI Taxonomy" id="443156"/>
    <lineage>
        <taxon>Bacteria</taxon>
        <taxon>Bacillati</taxon>
        <taxon>Actinomycetota</taxon>
        <taxon>Actinomycetes</taxon>
        <taxon>Micrococcales</taxon>
        <taxon>Intrasporangiaceae</taxon>
        <taxon>Pedococcus</taxon>
    </lineage>
</organism>
<sequence length="150" mass="15904">MTDRDELGNSVLRSAARLTRWASRNATFDVPMAQTRLLALVEELGPARISALAEADHCSQPTMSTQVQRLETEGWTERVPDPSDARASLVSLTAAGAAALSRARRARLDALSPAFDQLDADSLARLGEAVKALDDLLARASSSTAAESAA</sequence>
<dbReference type="PANTHER" id="PTHR39515">
    <property type="entry name" value="CONSERVED PROTEIN"/>
    <property type="match status" value="1"/>
</dbReference>
<dbReference type="AlphaFoldDB" id="A0A1H0NYQ7"/>
<feature type="domain" description="HTH marR-type" evidence="2">
    <location>
        <begin position="4"/>
        <end position="142"/>
    </location>
</feature>
<evidence type="ECO:0000313" key="3">
    <source>
        <dbReference type="EMBL" id="SDO97678.1"/>
    </source>
</evidence>
<feature type="compositionally biased region" description="Basic and acidic residues" evidence="1">
    <location>
        <begin position="70"/>
        <end position="82"/>
    </location>
</feature>
<dbReference type="Proteomes" id="UP000199077">
    <property type="component" value="Chromosome I"/>
</dbReference>
<feature type="compositionally biased region" description="Polar residues" evidence="1">
    <location>
        <begin position="60"/>
        <end position="69"/>
    </location>
</feature>
<dbReference type="InterPro" id="IPR036390">
    <property type="entry name" value="WH_DNA-bd_sf"/>
</dbReference>